<sequence length="926" mass="101499">MTKKRSLATRKTTSRVETHHNENVISRHTEAANFSTNNISTFTKMHVDSNCASTPKNVRRPLAREVGDYSPNQESIEVGWDSPTTYSLRTTGKSQPGGTAMEYASMMSSISSDANQRSPTTSLPPQSSSSDNSSPIMKLRYTIFYDLCSSLSPILRLKKEAALNSKTLVLSVINALNAVAAEEAKKIELPNLPKLNLEKNVYSEERNCTTVTQSLSMHSTPKMKRVARPLTDIDNLCATPTHNCHNHFHAYPANNKPCNRIEDNNNYNKNKRVRISDASNASLNELMDGQADERTDEEKVNDSAWGDEDSLFGDSIIEATQRMVDDLTSNNILNVNAPVPSTTNSLILNNKNDCTTSSTEASIKMLRKKANLVGASSSSGTSTAHTSSSNCFVKPVMSSSSSSSTSRTTHVLKNADHNSDRRVLPNKTSNYESISDVSISDDLLISSYLPTDNLLAANSLVDDTIVPAANSNDLDTLSFNSALNKLNNSSFSDKQKKEDITNINGTVITSSTSSTSSSSAAAHQTRKLIPKQLKMQQKSKSNQLVYQQQHQQHKQQPVDMSPELFNSSTCEETDMLEFLDLVESQVDPIKSKQKLESAFNSVVNYLEAAGNNRCTNMQADTSRNISTTPSMNTKTTTPNFQRDPNPNKNIFSSNSISIKSSSFYPVRSSNSIKNNTSSTAPTLGKPSLLPSHPEISSTLTFTSSANNSSRFATSKVHIAPPTSNVSHTKNSPAVPHITSSAMLSSSVTITTKSAFLTKNNSAFFNSTCTNNNTRSNYNVTHLSSALVPSSSSRVILQPVSKQNGLNNNNNRYNSMNNISNNNNSNKKDNIFSRKCFSSDNIKPTLQFHGSNTNSTTNMNEPNVSSNSNINKTSNLFSKVCTAQQKQQQTSYNSSSSIKVCYTTEEIERKRREAVIKLTARSQVKHC</sequence>
<dbReference type="InParanoid" id="T1EU05"/>
<dbReference type="HOGENOM" id="CLU_315532_0_0_1"/>
<dbReference type="GeneID" id="20200055"/>
<dbReference type="CTD" id="20200055"/>
<evidence type="ECO:0000313" key="3">
    <source>
        <dbReference type="EnsemblMetazoa" id="HelroP163411"/>
    </source>
</evidence>
<dbReference type="RefSeq" id="XP_009025532.1">
    <property type="nucleotide sequence ID" value="XM_009027284.1"/>
</dbReference>
<feature type="region of interest" description="Disordered" evidence="1">
    <location>
        <begin position="110"/>
        <end position="134"/>
    </location>
</feature>
<feature type="compositionally biased region" description="Low complexity" evidence="1">
    <location>
        <begin position="398"/>
        <end position="409"/>
    </location>
</feature>
<feature type="compositionally biased region" description="Basic and acidic residues" evidence="1">
    <location>
        <begin position="413"/>
        <end position="423"/>
    </location>
</feature>
<dbReference type="EMBL" id="AMQM01001383">
    <property type="status" value="NOT_ANNOTATED_CDS"/>
    <property type="molecule type" value="Genomic_DNA"/>
</dbReference>
<feature type="region of interest" description="Disordered" evidence="1">
    <location>
        <begin position="669"/>
        <end position="690"/>
    </location>
</feature>
<evidence type="ECO:0000256" key="1">
    <source>
        <dbReference type="SAM" id="MobiDB-lite"/>
    </source>
</evidence>
<organism evidence="3 4">
    <name type="scientific">Helobdella robusta</name>
    <name type="common">Californian leech</name>
    <dbReference type="NCBI Taxonomy" id="6412"/>
    <lineage>
        <taxon>Eukaryota</taxon>
        <taxon>Metazoa</taxon>
        <taxon>Spiralia</taxon>
        <taxon>Lophotrochozoa</taxon>
        <taxon>Annelida</taxon>
        <taxon>Clitellata</taxon>
        <taxon>Hirudinea</taxon>
        <taxon>Rhynchobdellida</taxon>
        <taxon>Glossiphoniidae</taxon>
        <taxon>Helobdella</taxon>
    </lineage>
</organism>
<keyword evidence="4" id="KW-1185">Reference proteome</keyword>
<dbReference type="Proteomes" id="UP000015101">
    <property type="component" value="Unassembled WGS sequence"/>
</dbReference>
<feature type="region of interest" description="Disordered" evidence="1">
    <location>
        <begin position="801"/>
        <end position="824"/>
    </location>
</feature>
<gene>
    <name evidence="3" type="primary">20200055</name>
    <name evidence="2" type="ORF">HELRODRAFT_163411</name>
</gene>
<proteinExistence type="predicted"/>
<feature type="compositionally biased region" description="Low complexity" evidence="1">
    <location>
        <begin position="669"/>
        <end position="679"/>
    </location>
</feature>
<name>T1EU05_HELRO</name>
<dbReference type="EnsemblMetazoa" id="HelroT163411">
    <property type="protein sequence ID" value="HelroP163411"/>
    <property type="gene ID" value="HelroG163411"/>
</dbReference>
<feature type="region of interest" description="Disordered" evidence="1">
    <location>
        <begin position="622"/>
        <end position="653"/>
    </location>
</feature>
<protein>
    <submittedName>
        <fullName evidence="2 3">Uncharacterized protein</fullName>
    </submittedName>
</protein>
<reference evidence="2 4" key="2">
    <citation type="journal article" date="2013" name="Nature">
        <title>Insights into bilaterian evolution from three spiralian genomes.</title>
        <authorList>
            <person name="Simakov O."/>
            <person name="Marletaz F."/>
            <person name="Cho S.J."/>
            <person name="Edsinger-Gonzales E."/>
            <person name="Havlak P."/>
            <person name="Hellsten U."/>
            <person name="Kuo D.H."/>
            <person name="Larsson T."/>
            <person name="Lv J."/>
            <person name="Arendt D."/>
            <person name="Savage R."/>
            <person name="Osoegawa K."/>
            <person name="de Jong P."/>
            <person name="Grimwood J."/>
            <person name="Chapman J.A."/>
            <person name="Shapiro H."/>
            <person name="Aerts A."/>
            <person name="Otillar R.P."/>
            <person name="Terry A.Y."/>
            <person name="Boore J.L."/>
            <person name="Grigoriev I.V."/>
            <person name="Lindberg D.R."/>
            <person name="Seaver E.C."/>
            <person name="Weisblat D.A."/>
            <person name="Putnam N.H."/>
            <person name="Rokhsar D.S."/>
        </authorList>
    </citation>
    <scope>NUCLEOTIDE SEQUENCE</scope>
</reference>
<feature type="compositionally biased region" description="Low complexity" evidence="1">
    <location>
        <begin position="626"/>
        <end position="639"/>
    </location>
</feature>
<reference evidence="3" key="3">
    <citation type="submission" date="2015-06" db="UniProtKB">
        <authorList>
            <consortium name="EnsemblMetazoa"/>
        </authorList>
    </citation>
    <scope>IDENTIFICATION</scope>
</reference>
<dbReference type="KEGG" id="hro:HELRODRAFT_163411"/>
<evidence type="ECO:0000313" key="2">
    <source>
        <dbReference type="EMBL" id="ESN96356.1"/>
    </source>
</evidence>
<accession>T1EU05</accession>
<feature type="region of interest" description="Disordered" evidence="1">
    <location>
        <begin position="397"/>
        <end position="426"/>
    </location>
</feature>
<dbReference type="EMBL" id="KB097495">
    <property type="protein sequence ID" value="ESN96356.1"/>
    <property type="molecule type" value="Genomic_DNA"/>
</dbReference>
<reference evidence="4" key="1">
    <citation type="submission" date="2012-12" db="EMBL/GenBank/DDBJ databases">
        <authorList>
            <person name="Hellsten U."/>
            <person name="Grimwood J."/>
            <person name="Chapman J.A."/>
            <person name="Shapiro H."/>
            <person name="Aerts A."/>
            <person name="Otillar R.P."/>
            <person name="Terry A.Y."/>
            <person name="Boore J.L."/>
            <person name="Simakov O."/>
            <person name="Marletaz F."/>
            <person name="Cho S.-J."/>
            <person name="Edsinger-Gonzales E."/>
            <person name="Havlak P."/>
            <person name="Kuo D.-H."/>
            <person name="Larsson T."/>
            <person name="Lv J."/>
            <person name="Arendt D."/>
            <person name="Savage R."/>
            <person name="Osoegawa K."/>
            <person name="de Jong P."/>
            <person name="Lindberg D.R."/>
            <person name="Seaver E.C."/>
            <person name="Weisblat D.A."/>
            <person name="Putnam N.H."/>
            <person name="Grigoriev I.V."/>
            <person name="Rokhsar D.S."/>
        </authorList>
    </citation>
    <scope>NUCLEOTIDE SEQUENCE</scope>
</reference>
<dbReference type="AlphaFoldDB" id="T1EU05"/>
<feature type="compositionally biased region" description="Low complexity" evidence="1">
    <location>
        <begin position="118"/>
        <end position="134"/>
    </location>
</feature>
<evidence type="ECO:0000313" key="4">
    <source>
        <dbReference type="Proteomes" id="UP000015101"/>
    </source>
</evidence>